<evidence type="ECO:0000313" key="3">
    <source>
        <dbReference type="Proteomes" id="UP000028933"/>
    </source>
</evidence>
<dbReference type="InterPro" id="IPR029044">
    <property type="entry name" value="Nucleotide-diphossugar_trans"/>
</dbReference>
<gene>
    <name evidence="2" type="ORF">BD94_0258</name>
</gene>
<dbReference type="PANTHER" id="PTHR22916">
    <property type="entry name" value="GLYCOSYLTRANSFERASE"/>
    <property type="match status" value="1"/>
</dbReference>
<dbReference type="HOGENOM" id="CLU_025996_0_4_10"/>
<dbReference type="RefSeq" id="WP_024564789.1">
    <property type="nucleotide sequence ID" value="NZ_CP007547.1"/>
</dbReference>
<dbReference type="STRING" id="1338011.BD94_0258"/>
<dbReference type="EMBL" id="CP007547">
    <property type="protein sequence ID" value="AIL44033.1"/>
    <property type="molecule type" value="Genomic_DNA"/>
</dbReference>
<dbReference type="Pfam" id="PF00535">
    <property type="entry name" value="Glycos_transf_2"/>
    <property type="match status" value="1"/>
</dbReference>
<name>A0A077EBJ8_9FLAO</name>
<evidence type="ECO:0000313" key="2">
    <source>
        <dbReference type="EMBL" id="AIL44033.1"/>
    </source>
</evidence>
<dbReference type="AlphaFoldDB" id="A0A077EBJ8"/>
<reference evidence="2 3" key="1">
    <citation type="journal article" date="2013" name="Lancet">
        <title>First case of E anophelis outbreak in an intensive-care unit.</title>
        <authorList>
            <person name="Teo J."/>
            <person name="Tan S.Y."/>
            <person name="Tay M."/>
            <person name="Ding Y."/>
            <person name="Kjelleberg S."/>
            <person name="Givskov M."/>
            <person name="Lin R.T."/>
            <person name="Yang L."/>
        </authorList>
    </citation>
    <scope>NUCLEOTIDE SEQUENCE [LARGE SCALE GENOMIC DNA]</scope>
    <source>
        <strain evidence="2 3">NUHP1</strain>
    </source>
</reference>
<dbReference type="SUPFAM" id="SSF53448">
    <property type="entry name" value="Nucleotide-diphospho-sugar transferases"/>
    <property type="match status" value="1"/>
</dbReference>
<protein>
    <submittedName>
        <fullName evidence="2">Glycosyl transferase, group 2 family protein</fullName>
    </submittedName>
</protein>
<dbReference type="Proteomes" id="UP000028933">
    <property type="component" value="Chromosome"/>
</dbReference>
<proteinExistence type="predicted"/>
<accession>A0A077EBJ8</accession>
<dbReference type="KEGG" id="eao:BD94_0258"/>
<dbReference type="eggNOG" id="COG1216">
    <property type="taxonomic scope" value="Bacteria"/>
</dbReference>
<evidence type="ECO:0000259" key="1">
    <source>
        <dbReference type="Pfam" id="PF00535"/>
    </source>
</evidence>
<dbReference type="Gene3D" id="3.90.550.10">
    <property type="entry name" value="Spore Coat Polysaccharide Biosynthesis Protein SpsA, Chain A"/>
    <property type="match status" value="1"/>
</dbReference>
<organism evidence="2 3">
    <name type="scientific">Elizabethkingia anophelis NUHP1</name>
    <dbReference type="NCBI Taxonomy" id="1338011"/>
    <lineage>
        <taxon>Bacteria</taxon>
        <taxon>Pseudomonadati</taxon>
        <taxon>Bacteroidota</taxon>
        <taxon>Flavobacteriia</taxon>
        <taxon>Flavobacteriales</taxon>
        <taxon>Weeksellaceae</taxon>
        <taxon>Elizabethkingia</taxon>
    </lineage>
</organism>
<dbReference type="InterPro" id="IPR001173">
    <property type="entry name" value="Glyco_trans_2-like"/>
</dbReference>
<keyword evidence="2" id="KW-0808">Transferase</keyword>
<sequence>MENYPLVSIIIITMNHEEFIVQACESALQQTYPNIEIILLDNNSADKTFEKATETISKSTIPHKLIKNTTSYGISKNLNILVSKASGKYISILSGDDWYTNNAIEEKVTYIQNNSIDFALSDGYRHYESEDKTVAAYTPEQKKQIIDSIDNFFHNNVIQNLPINVGVFIKKKLLIQYPFDENIHAEDWDMNLRLTSLGYKVGFIDKKLFYYRILSTSLSHNWDLMEDAYKKITQKYIDYISADKRLKKKYEMNLLKHKYEKMLSKTKSNQEREDILKIWKKEKYKIKYNQPILFFKLLFLK</sequence>
<dbReference type="PANTHER" id="PTHR22916:SF3">
    <property type="entry name" value="UDP-GLCNAC:BETAGAL BETA-1,3-N-ACETYLGLUCOSAMINYLTRANSFERASE-LIKE PROTEIN 1"/>
    <property type="match status" value="1"/>
</dbReference>
<dbReference type="GO" id="GO:0016758">
    <property type="term" value="F:hexosyltransferase activity"/>
    <property type="evidence" value="ECO:0007669"/>
    <property type="project" value="UniProtKB-ARBA"/>
</dbReference>
<feature type="domain" description="Glycosyltransferase 2-like" evidence="1">
    <location>
        <begin position="8"/>
        <end position="146"/>
    </location>
</feature>